<evidence type="ECO:0000313" key="1">
    <source>
        <dbReference type="EMBL" id="KAH7093011.1"/>
    </source>
</evidence>
<dbReference type="EMBL" id="JAGMVJ010000002">
    <property type="protein sequence ID" value="KAH7093011.1"/>
    <property type="molecule type" value="Genomic_DNA"/>
</dbReference>
<gene>
    <name evidence="1" type="ORF">FB567DRAFT_514446</name>
</gene>
<keyword evidence="2" id="KW-1185">Reference proteome</keyword>
<accession>A0A8K0RGT8</accession>
<name>A0A8K0RGT8_9PLEO</name>
<proteinExistence type="predicted"/>
<sequence>MCSFVHADAWFYIMPSRWYDAPAVSSSCRLRPHVLLTSILLLFVTSRRMLDDQLSYSHWSLLSLQIRCWPVRSLFPCGVSLVRYMPRSFRFVICHLLGEKIHLISERNQMISRGHYFRARYRPGCELVSCAFFVHLMALTIAPSCPAAVNLLLHLHCNSNINRFIGSHSRGFEH</sequence>
<protein>
    <submittedName>
        <fullName evidence="1">Uncharacterized protein</fullName>
    </submittedName>
</protein>
<dbReference type="Proteomes" id="UP000813461">
    <property type="component" value="Unassembled WGS sequence"/>
</dbReference>
<reference evidence="1" key="1">
    <citation type="journal article" date="2021" name="Nat. Commun.">
        <title>Genetic determinants of endophytism in the Arabidopsis root mycobiome.</title>
        <authorList>
            <person name="Mesny F."/>
            <person name="Miyauchi S."/>
            <person name="Thiergart T."/>
            <person name="Pickel B."/>
            <person name="Atanasova L."/>
            <person name="Karlsson M."/>
            <person name="Huettel B."/>
            <person name="Barry K.W."/>
            <person name="Haridas S."/>
            <person name="Chen C."/>
            <person name="Bauer D."/>
            <person name="Andreopoulos W."/>
            <person name="Pangilinan J."/>
            <person name="LaButti K."/>
            <person name="Riley R."/>
            <person name="Lipzen A."/>
            <person name="Clum A."/>
            <person name="Drula E."/>
            <person name="Henrissat B."/>
            <person name="Kohler A."/>
            <person name="Grigoriev I.V."/>
            <person name="Martin F.M."/>
            <person name="Hacquard S."/>
        </authorList>
    </citation>
    <scope>NUCLEOTIDE SEQUENCE</scope>
    <source>
        <strain evidence="1">MPI-SDFR-AT-0120</strain>
    </source>
</reference>
<dbReference type="AlphaFoldDB" id="A0A8K0RGT8"/>
<organism evidence="1 2">
    <name type="scientific">Paraphoma chrysanthemicola</name>
    <dbReference type="NCBI Taxonomy" id="798071"/>
    <lineage>
        <taxon>Eukaryota</taxon>
        <taxon>Fungi</taxon>
        <taxon>Dikarya</taxon>
        <taxon>Ascomycota</taxon>
        <taxon>Pezizomycotina</taxon>
        <taxon>Dothideomycetes</taxon>
        <taxon>Pleosporomycetidae</taxon>
        <taxon>Pleosporales</taxon>
        <taxon>Pleosporineae</taxon>
        <taxon>Phaeosphaeriaceae</taxon>
        <taxon>Paraphoma</taxon>
    </lineage>
</organism>
<evidence type="ECO:0000313" key="2">
    <source>
        <dbReference type="Proteomes" id="UP000813461"/>
    </source>
</evidence>
<comment type="caution">
    <text evidence="1">The sequence shown here is derived from an EMBL/GenBank/DDBJ whole genome shotgun (WGS) entry which is preliminary data.</text>
</comment>